<protein>
    <submittedName>
        <fullName evidence="1">Uncharacterized protein</fullName>
    </submittedName>
</protein>
<evidence type="ECO:0000313" key="1">
    <source>
        <dbReference type="EMBL" id="EQK42785.1"/>
    </source>
</evidence>
<name>T4VNS8_PARBF</name>
<accession>T4VNS8</accession>
<reference evidence="1 2" key="1">
    <citation type="submission" date="2013-06" db="EMBL/GenBank/DDBJ databases">
        <authorList>
            <person name="Walk S."/>
            <person name="Aronoff D."/>
            <person name="Young V.Y."/>
            <person name="Marsh J."/>
            <person name="Harrison L."/>
            <person name="Daugherty S.C."/>
            <person name="Shefchek K.A."/>
            <person name="Hine E.E."/>
            <person name="Tallon L.J."/>
            <person name="Sadzewicz L.K."/>
            <person name="Rasko D.A."/>
        </authorList>
    </citation>
    <scope>NUCLEOTIDE SEQUENCE [LARGE SCALE GENOMIC DNA]</scope>
    <source>
        <strain evidence="1 2">ATCC 638</strain>
    </source>
</reference>
<dbReference type="RefSeq" id="WP_021432899.1">
    <property type="nucleotide sequence ID" value="NZ_AVNC01000015.1"/>
</dbReference>
<gene>
    <name evidence="1" type="ORF">C672_1729</name>
</gene>
<evidence type="ECO:0000313" key="2">
    <source>
        <dbReference type="Proteomes" id="UP000015688"/>
    </source>
</evidence>
<dbReference type="AlphaFoldDB" id="T4VNS8"/>
<dbReference type="EMBL" id="AVNC01000015">
    <property type="protein sequence ID" value="EQK42785.1"/>
    <property type="molecule type" value="Genomic_DNA"/>
</dbReference>
<dbReference type="PATRIC" id="fig|1233171.3.peg.1620"/>
<proteinExistence type="predicted"/>
<dbReference type="GeneID" id="67472576"/>
<comment type="caution">
    <text evidence="1">The sequence shown here is derived from an EMBL/GenBank/DDBJ whole genome shotgun (WGS) entry which is preliminary data.</text>
</comment>
<dbReference type="Proteomes" id="UP000015688">
    <property type="component" value="Unassembled WGS sequence"/>
</dbReference>
<sequence length="86" mass="9850">MLKTFYVQTDEVKRITDVIEIPYGDYVQVELNTPLPFQIMGGAYQLINGQAIYKPEWDTNYLQAKITKLEKDNADLTFAMMNGGLL</sequence>
<organism evidence="1 2">
    <name type="scientific">Paraclostridium bifermentans ATCC 638 = DSM 14991</name>
    <dbReference type="NCBI Taxonomy" id="1233171"/>
    <lineage>
        <taxon>Bacteria</taxon>
        <taxon>Bacillati</taxon>
        <taxon>Bacillota</taxon>
        <taxon>Clostridia</taxon>
        <taxon>Peptostreptococcales</taxon>
        <taxon>Peptostreptococcaceae</taxon>
        <taxon>Paraclostridium</taxon>
    </lineage>
</organism>